<organism evidence="1">
    <name type="scientific">Arundo donax</name>
    <name type="common">Giant reed</name>
    <name type="synonym">Donax arundinaceus</name>
    <dbReference type="NCBI Taxonomy" id="35708"/>
    <lineage>
        <taxon>Eukaryota</taxon>
        <taxon>Viridiplantae</taxon>
        <taxon>Streptophyta</taxon>
        <taxon>Embryophyta</taxon>
        <taxon>Tracheophyta</taxon>
        <taxon>Spermatophyta</taxon>
        <taxon>Magnoliopsida</taxon>
        <taxon>Liliopsida</taxon>
        <taxon>Poales</taxon>
        <taxon>Poaceae</taxon>
        <taxon>PACMAD clade</taxon>
        <taxon>Arundinoideae</taxon>
        <taxon>Arundineae</taxon>
        <taxon>Arundo</taxon>
    </lineage>
</organism>
<evidence type="ECO:0000313" key="1">
    <source>
        <dbReference type="EMBL" id="JAD86996.1"/>
    </source>
</evidence>
<name>A0A0A9DGP8_ARUDO</name>
<sequence>MITQPTTPTACLIVLELNFGTKIPINKSFPLGLVSVNIQAKEMAIVAIRNANIASSFLTP</sequence>
<dbReference type="EMBL" id="GBRH01210899">
    <property type="protein sequence ID" value="JAD86996.1"/>
    <property type="molecule type" value="Transcribed_RNA"/>
</dbReference>
<reference evidence="1" key="2">
    <citation type="journal article" date="2015" name="Data Brief">
        <title>Shoot transcriptome of the giant reed, Arundo donax.</title>
        <authorList>
            <person name="Barrero R.A."/>
            <person name="Guerrero F.D."/>
            <person name="Moolhuijzen P."/>
            <person name="Goolsby J.A."/>
            <person name="Tidwell J."/>
            <person name="Bellgard S.E."/>
            <person name="Bellgard M.I."/>
        </authorList>
    </citation>
    <scope>NUCLEOTIDE SEQUENCE</scope>
    <source>
        <tissue evidence="1">Shoot tissue taken approximately 20 cm above the soil surface</tissue>
    </source>
</reference>
<accession>A0A0A9DGP8</accession>
<proteinExistence type="predicted"/>
<protein>
    <submittedName>
        <fullName evidence="1">Uncharacterized protein</fullName>
    </submittedName>
</protein>
<dbReference type="AlphaFoldDB" id="A0A0A9DGP8"/>
<reference evidence="1" key="1">
    <citation type="submission" date="2014-09" db="EMBL/GenBank/DDBJ databases">
        <authorList>
            <person name="Magalhaes I.L.F."/>
            <person name="Oliveira U."/>
            <person name="Santos F.R."/>
            <person name="Vidigal T.H.D.A."/>
            <person name="Brescovit A.D."/>
            <person name="Santos A.J."/>
        </authorList>
    </citation>
    <scope>NUCLEOTIDE SEQUENCE</scope>
    <source>
        <tissue evidence="1">Shoot tissue taken approximately 20 cm above the soil surface</tissue>
    </source>
</reference>